<keyword evidence="6 7" id="KW-0472">Membrane</keyword>
<evidence type="ECO:0000256" key="4">
    <source>
        <dbReference type="ARBA" id="ARBA00022801"/>
    </source>
</evidence>
<dbReference type="GO" id="GO:0004252">
    <property type="term" value="F:serine-type endopeptidase activity"/>
    <property type="evidence" value="ECO:0007669"/>
    <property type="project" value="InterPro"/>
</dbReference>
<dbReference type="InterPro" id="IPR022764">
    <property type="entry name" value="Peptidase_S54_rhomboid_dom"/>
</dbReference>
<dbReference type="PANTHER" id="PTHR43731:SF14">
    <property type="entry name" value="PRESENILIN-ASSOCIATED RHOMBOID-LIKE PROTEIN, MITOCHONDRIAL"/>
    <property type="match status" value="1"/>
</dbReference>
<evidence type="ECO:0000313" key="9">
    <source>
        <dbReference type="EMBL" id="AWI03156.1"/>
    </source>
</evidence>
<dbReference type="KEGG" id="cdrk:B9W14_01090"/>
<evidence type="ECO:0000313" key="10">
    <source>
        <dbReference type="Proteomes" id="UP000244910"/>
    </source>
</evidence>
<accession>A0A2U8DK74</accession>
<reference evidence="10" key="1">
    <citation type="submission" date="2017-04" db="EMBL/GenBank/DDBJ databases">
        <authorList>
            <person name="Song Y."/>
            <person name="Cho B.-K."/>
        </authorList>
    </citation>
    <scope>NUCLEOTIDE SEQUENCE [LARGE SCALE GENOMIC DNA]</scope>
    <source>
        <strain evidence="10">SL1</strain>
    </source>
</reference>
<feature type="transmembrane region" description="Helical" evidence="7">
    <location>
        <begin position="186"/>
        <end position="213"/>
    </location>
</feature>
<dbReference type="SUPFAM" id="SSF144091">
    <property type="entry name" value="Rhomboid-like"/>
    <property type="match status" value="1"/>
</dbReference>
<evidence type="ECO:0000256" key="3">
    <source>
        <dbReference type="ARBA" id="ARBA00022692"/>
    </source>
</evidence>
<keyword evidence="9" id="KW-0645">Protease</keyword>
<dbReference type="GO" id="GO:0016020">
    <property type="term" value="C:membrane"/>
    <property type="evidence" value="ECO:0007669"/>
    <property type="project" value="UniProtKB-SubCell"/>
</dbReference>
<dbReference type="EMBL" id="CP020953">
    <property type="protein sequence ID" value="AWI03156.1"/>
    <property type="molecule type" value="Genomic_DNA"/>
</dbReference>
<dbReference type="GO" id="GO:0006508">
    <property type="term" value="P:proteolysis"/>
    <property type="evidence" value="ECO:0007669"/>
    <property type="project" value="UniProtKB-KW"/>
</dbReference>
<dbReference type="Pfam" id="PF01694">
    <property type="entry name" value="Rhomboid"/>
    <property type="match status" value="1"/>
</dbReference>
<dbReference type="InterPro" id="IPR035952">
    <property type="entry name" value="Rhomboid-like_sf"/>
</dbReference>
<feature type="transmembrane region" description="Helical" evidence="7">
    <location>
        <begin position="225"/>
        <end position="243"/>
    </location>
</feature>
<sequence>MDKYIKNLINKLCGIYGYNIIEFQGAMTGFQSTWGAVKKYENAAEVIFFSNVNGYNSLNKENFLNSLKNTLQCDNIRLIQIIVGNNVNERIYPQCEYIFINIVDNKILYYSTGLENKVEELLNCMRRSSSNYEKTEVSIITYILITVNVLAYIVTAYLSGNFIDSNTNVLVFLGAKVNYLIARGEYYRLITCMFLHGGIMHLLLNMFALYSLGPFIEKVYGKIRYLIIYFLAGIVSSIFSYMFSSAVSIGASGAIFGLLGAALIFAMKMKDRIGKGFITNIVSVILINLFMGLSMSNVDNFGHLGGLIGGSAITLLLGIGKRY</sequence>
<evidence type="ECO:0000256" key="5">
    <source>
        <dbReference type="ARBA" id="ARBA00022989"/>
    </source>
</evidence>
<evidence type="ECO:0000256" key="1">
    <source>
        <dbReference type="ARBA" id="ARBA00004141"/>
    </source>
</evidence>
<dbReference type="Gene3D" id="1.20.1540.10">
    <property type="entry name" value="Rhomboid-like"/>
    <property type="match status" value="1"/>
</dbReference>
<keyword evidence="3 7" id="KW-0812">Transmembrane</keyword>
<dbReference type="Proteomes" id="UP000244910">
    <property type="component" value="Chromosome"/>
</dbReference>
<feature type="domain" description="Peptidase S54 rhomboid" evidence="8">
    <location>
        <begin position="184"/>
        <end position="317"/>
    </location>
</feature>
<feature type="transmembrane region" description="Helical" evidence="7">
    <location>
        <begin position="301"/>
        <end position="320"/>
    </location>
</feature>
<proteinExistence type="inferred from homology"/>
<protein>
    <submittedName>
        <fullName evidence="9">Rhomboid family intramembrane serine protease</fullName>
    </submittedName>
</protein>
<dbReference type="AlphaFoldDB" id="A0A2U8DK74"/>
<dbReference type="RefSeq" id="WP_032076160.1">
    <property type="nucleotide sequence ID" value="NZ_CP020953.1"/>
</dbReference>
<dbReference type="InterPro" id="IPR050925">
    <property type="entry name" value="Rhomboid_protease_S54"/>
</dbReference>
<name>A0A2U8DK74_9CLOT</name>
<feature type="transmembrane region" description="Helical" evidence="7">
    <location>
        <begin position="249"/>
        <end position="265"/>
    </location>
</feature>
<evidence type="ECO:0000259" key="8">
    <source>
        <dbReference type="Pfam" id="PF01694"/>
    </source>
</evidence>
<evidence type="ECO:0000256" key="2">
    <source>
        <dbReference type="ARBA" id="ARBA00009045"/>
    </source>
</evidence>
<evidence type="ECO:0000256" key="6">
    <source>
        <dbReference type="ARBA" id="ARBA00023136"/>
    </source>
</evidence>
<keyword evidence="10" id="KW-1185">Reference proteome</keyword>
<dbReference type="OrthoDB" id="9813074at2"/>
<gene>
    <name evidence="9" type="ORF">B9W14_01090</name>
</gene>
<comment type="similarity">
    <text evidence="2">Belongs to the peptidase S54 family.</text>
</comment>
<keyword evidence="4" id="KW-0378">Hydrolase</keyword>
<feature type="transmembrane region" description="Helical" evidence="7">
    <location>
        <begin position="277"/>
        <end position="295"/>
    </location>
</feature>
<evidence type="ECO:0000256" key="7">
    <source>
        <dbReference type="SAM" id="Phobius"/>
    </source>
</evidence>
<feature type="transmembrane region" description="Helical" evidence="7">
    <location>
        <begin position="137"/>
        <end position="158"/>
    </location>
</feature>
<keyword evidence="5 7" id="KW-1133">Transmembrane helix</keyword>
<comment type="subcellular location">
    <subcellularLocation>
        <location evidence="1">Membrane</location>
        <topology evidence="1">Multi-pass membrane protein</topology>
    </subcellularLocation>
</comment>
<dbReference type="PANTHER" id="PTHR43731">
    <property type="entry name" value="RHOMBOID PROTEASE"/>
    <property type="match status" value="1"/>
</dbReference>
<organism evidence="9 10">
    <name type="scientific">Clostridium drakei</name>
    <dbReference type="NCBI Taxonomy" id="332101"/>
    <lineage>
        <taxon>Bacteria</taxon>
        <taxon>Bacillati</taxon>
        <taxon>Bacillota</taxon>
        <taxon>Clostridia</taxon>
        <taxon>Eubacteriales</taxon>
        <taxon>Clostridiaceae</taxon>
        <taxon>Clostridium</taxon>
    </lineage>
</organism>